<accession>A0AA35KV59</accession>
<name>A0AA35KV59_9SAUR</name>
<dbReference type="AlphaFoldDB" id="A0AA35KV59"/>
<keyword evidence="2" id="KW-1185">Reference proteome</keyword>
<gene>
    <name evidence="1" type="ORF">PODLI_1B000879</name>
</gene>
<evidence type="ECO:0000313" key="1">
    <source>
        <dbReference type="EMBL" id="CAI5784896.1"/>
    </source>
</evidence>
<sequence length="90" mass="9432">MAKRRGMREGCQVEAASPFLPRTQTAELASVARTRGLQDRAVPPGLCPASCSHCGCPDAHDSELQPHSAMESPCLTACPPRLSLALSGGM</sequence>
<organism evidence="1 2">
    <name type="scientific">Podarcis lilfordi</name>
    <name type="common">Lilford's wall lizard</name>
    <dbReference type="NCBI Taxonomy" id="74358"/>
    <lineage>
        <taxon>Eukaryota</taxon>
        <taxon>Metazoa</taxon>
        <taxon>Chordata</taxon>
        <taxon>Craniata</taxon>
        <taxon>Vertebrata</taxon>
        <taxon>Euteleostomi</taxon>
        <taxon>Lepidosauria</taxon>
        <taxon>Squamata</taxon>
        <taxon>Bifurcata</taxon>
        <taxon>Unidentata</taxon>
        <taxon>Episquamata</taxon>
        <taxon>Laterata</taxon>
        <taxon>Lacertibaenia</taxon>
        <taxon>Lacertidae</taxon>
        <taxon>Podarcis</taxon>
    </lineage>
</organism>
<feature type="non-terminal residue" evidence="1">
    <location>
        <position position="90"/>
    </location>
</feature>
<reference evidence="1" key="1">
    <citation type="submission" date="2022-12" db="EMBL/GenBank/DDBJ databases">
        <authorList>
            <person name="Alioto T."/>
            <person name="Alioto T."/>
            <person name="Gomez Garrido J."/>
        </authorList>
    </citation>
    <scope>NUCLEOTIDE SEQUENCE</scope>
</reference>
<protein>
    <submittedName>
        <fullName evidence="1">Uncharacterized protein</fullName>
    </submittedName>
</protein>
<dbReference type="EMBL" id="OX395134">
    <property type="protein sequence ID" value="CAI5784896.1"/>
    <property type="molecule type" value="Genomic_DNA"/>
</dbReference>
<dbReference type="Proteomes" id="UP001178461">
    <property type="component" value="Chromosome 9"/>
</dbReference>
<proteinExistence type="predicted"/>
<evidence type="ECO:0000313" key="2">
    <source>
        <dbReference type="Proteomes" id="UP001178461"/>
    </source>
</evidence>